<dbReference type="InterPro" id="IPR029787">
    <property type="entry name" value="Nucleotide_cyclase"/>
</dbReference>
<dbReference type="EMBL" id="LUCV01000004">
    <property type="protein sequence ID" value="OAI94699.1"/>
    <property type="molecule type" value="Genomic_DNA"/>
</dbReference>
<dbReference type="InterPro" id="IPR043128">
    <property type="entry name" value="Rev_trsase/Diguanyl_cyclase"/>
</dbReference>
<protein>
    <recommendedName>
        <fullName evidence="3">GGDEF domain-containing protein</fullName>
    </recommendedName>
</protein>
<dbReference type="Gene3D" id="3.30.70.270">
    <property type="match status" value="1"/>
</dbReference>
<dbReference type="Proteomes" id="UP000077752">
    <property type="component" value="Unassembled WGS sequence"/>
</dbReference>
<evidence type="ECO:0008006" key="3">
    <source>
        <dbReference type="Google" id="ProtNLM"/>
    </source>
</evidence>
<dbReference type="AlphaFoldDB" id="A0A177SV80"/>
<proteinExistence type="predicted"/>
<comment type="caution">
    <text evidence="1">The sequence shown here is derived from an EMBL/GenBank/DDBJ whole genome shotgun (WGS) entry which is preliminary data.</text>
</comment>
<reference evidence="1 2" key="1">
    <citation type="submission" date="2016-03" db="EMBL/GenBank/DDBJ databases">
        <title>Draft Genome Assembly of Pseudomonas putida strain CBF10-2.</title>
        <authorList>
            <person name="Iyer R.S."/>
            <person name="Damania A."/>
        </authorList>
    </citation>
    <scope>NUCLEOTIDE SEQUENCE [LARGE SCALE GENOMIC DNA]</scope>
    <source>
        <strain evidence="1 2">CBF10-2</strain>
    </source>
</reference>
<evidence type="ECO:0000313" key="2">
    <source>
        <dbReference type="Proteomes" id="UP000077752"/>
    </source>
</evidence>
<dbReference type="RefSeq" id="WP_064301283.1">
    <property type="nucleotide sequence ID" value="NZ_LUCV01000004.1"/>
</dbReference>
<accession>A0A177SV80</accession>
<evidence type="ECO:0000313" key="1">
    <source>
        <dbReference type="EMBL" id="OAI94699.1"/>
    </source>
</evidence>
<organism evidence="1 2">
    <name type="scientific">Pseudomonas putida</name>
    <name type="common">Arthrobacter siderocapsulatus</name>
    <dbReference type="NCBI Taxonomy" id="303"/>
    <lineage>
        <taxon>Bacteria</taxon>
        <taxon>Pseudomonadati</taxon>
        <taxon>Pseudomonadota</taxon>
        <taxon>Gammaproteobacteria</taxon>
        <taxon>Pseudomonadales</taxon>
        <taxon>Pseudomonadaceae</taxon>
        <taxon>Pseudomonas</taxon>
    </lineage>
</organism>
<dbReference type="SUPFAM" id="SSF55073">
    <property type="entry name" value="Nucleotide cyclase"/>
    <property type="match status" value="1"/>
</dbReference>
<gene>
    <name evidence="1" type="ORF">AYO28_06630</name>
</gene>
<sequence>MICAEFRQHDCERLRHFCILVFCPFITGLTALSPDDSLGTALGRADAALYEAKHAGKDRYVLWRDARDVI</sequence>
<name>A0A177SV80_PSEPU</name>